<keyword evidence="4 8" id="KW-0158">Chromosome</keyword>
<evidence type="ECO:0000256" key="5">
    <source>
        <dbReference type="ARBA" id="ARBA00023125"/>
    </source>
</evidence>
<evidence type="ECO:0000256" key="4">
    <source>
        <dbReference type="ARBA" id="ARBA00022454"/>
    </source>
</evidence>
<dbReference type="InterPro" id="IPR007125">
    <property type="entry name" value="H2A/H2B/H3"/>
</dbReference>
<dbReference type="SMART" id="SM00414">
    <property type="entry name" value="H2A"/>
    <property type="match status" value="1"/>
</dbReference>
<keyword evidence="13" id="KW-1185">Reference proteome</keyword>
<dbReference type="InterPro" id="IPR009072">
    <property type="entry name" value="Histone-fold"/>
</dbReference>
<dbReference type="EMBL" id="JAVIJP010000047">
    <property type="protein sequence ID" value="KAL3626039.1"/>
    <property type="molecule type" value="Genomic_DNA"/>
</dbReference>
<keyword evidence="6 8" id="KW-0539">Nucleus</keyword>
<dbReference type="GO" id="GO:0003677">
    <property type="term" value="F:DNA binding"/>
    <property type="evidence" value="ECO:0007669"/>
    <property type="project" value="UniProtKB-KW"/>
</dbReference>
<evidence type="ECO:0000256" key="9">
    <source>
        <dbReference type="SAM" id="MobiDB-lite"/>
    </source>
</evidence>
<keyword evidence="7 8" id="KW-0544">Nucleosome core</keyword>
<dbReference type="PROSITE" id="PS00046">
    <property type="entry name" value="HISTONE_H2A"/>
    <property type="match status" value="1"/>
</dbReference>
<comment type="caution">
    <text evidence="12">The sequence shown here is derived from an EMBL/GenBank/DDBJ whole genome shotgun (WGS) entry which is preliminary data.</text>
</comment>
<evidence type="ECO:0000256" key="3">
    <source>
        <dbReference type="ARBA" id="ARBA00010691"/>
    </source>
</evidence>
<feature type="region of interest" description="Disordered" evidence="9">
    <location>
        <begin position="1"/>
        <end position="25"/>
    </location>
</feature>
<dbReference type="Pfam" id="PF16211">
    <property type="entry name" value="Histone_H2A_C"/>
    <property type="match status" value="1"/>
</dbReference>
<evidence type="ECO:0000313" key="13">
    <source>
        <dbReference type="Proteomes" id="UP001632038"/>
    </source>
</evidence>
<evidence type="ECO:0000256" key="2">
    <source>
        <dbReference type="ARBA" id="ARBA00004286"/>
    </source>
</evidence>
<dbReference type="Pfam" id="PF00125">
    <property type="entry name" value="Histone"/>
    <property type="match status" value="1"/>
</dbReference>
<dbReference type="GO" id="GO:0000786">
    <property type="term" value="C:nucleosome"/>
    <property type="evidence" value="ECO:0007669"/>
    <property type="project" value="UniProtKB-KW"/>
</dbReference>
<dbReference type="SUPFAM" id="SSF47113">
    <property type="entry name" value="Histone-fold"/>
    <property type="match status" value="1"/>
</dbReference>
<accession>A0ABD3C8X3</accession>
<name>A0ABD3C8X3_9LAMI</name>
<evidence type="ECO:0000256" key="1">
    <source>
        <dbReference type="ARBA" id="ARBA00004123"/>
    </source>
</evidence>
<reference evidence="13" key="1">
    <citation type="journal article" date="2024" name="IScience">
        <title>Strigolactones Initiate the Formation of Haustorium-like Structures in Castilleja.</title>
        <authorList>
            <person name="Buerger M."/>
            <person name="Peterson D."/>
            <person name="Chory J."/>
        </authorList>
    </citation>
    <scope>NUCLEOTIDE SEQUENCE [LARGE SCALE GENOMIC DNA]</scope>
</reference>
<sequence length="116" mass="12434">MSSTAKNDARKLKASRSKPVSRSTRAGLQFPVGRVAKIFKAGKYSSRVSADAPVYLTAVLEYLAAEVLELAGIKARENTKKRIGPIHIKMACTNDEELSKLFEGVTIASGGGKPNI</sequence>
<proteinExistence type="inferred from homology"/>
<feature type="domain" description="Core Histone H2A/H2B/H3" evidence="10">
    <location>
        <begin position="15"/>
        <end position="91"/>
    </location>
</feature>
<feature type="domain" description="Histone H2A C-terminal" evidence="11">
    <location>
        <begin position="96"/>
        <end position="116"/>
    </location>
</feature>
<keyword evidence="5 8" id="KW-0238">DNA-binding</keyword>
<comment type="subunit">
    <text evidence="8">The nucleosome is a histone octamer containing two molecules each of H2A, H2B, H3 and H4 assembled in one H3-H4 heterotetramer and two H2A-H2B heterodimers. The octamer wraps approximately 147 bp of DNA.</text>
</comment>
<comment type="similarity">
    <text evidence="3 8">Belongs to the histone H2A family.</text>
</comment>
<evidence type="ECO:0000256" key="7">
    <source>
        <dbReference type="ARBA" id="ARBA00023269"/>
    </source>
</evidence>
<dbReference type="FunFam" id="1.10.20.10:FF:000093">
    <property type="entry name" value="Histone H2A"/>
    <property type="match status" value="1"/>
</dbReference>
<dbReference type="Proteomes" id="UP001632038">
    <property type="component" value="Unassembled WGS sequence"/>
</dbReference>
<dbReference type="InterPro" id="IPR002119">
    <property type="entry name" value="Histone_H2A"/>
</dbReference>
<dbReference type="PRINTS" id="PR00620">
    <property type="entry name" value="HISTONEH2A"/>
</dbReference>
<dbReference type="AlphaFoldDB" id="A0ABD3C8X3"/>
<dbReference type="PANTHER" id="PTHR23430">
    <property type="entry name" value="HISTONE H2A"/>
    <property type="match status" value="1"/>
</dbReference>
<gene>
    <name evidence="12" type="primary">HIS2A_2</name>
    <name evidence="12" type="ORF">CASFOL_029588</name>
</gene>
<evidence type="ECO:0000256" key="8">
    <source>
        <dbReference type="RuleBase" id="RU003767"/>
    </source>
</evidence>
<organism evidence="12 13">
    <name type="scientific">Castilleja foliolosa</name>
    <dbReference type="NCBI Taxonomy" id="1961234"/>
    <lineage>
        <taxon>Eukaryota</taxon>
        <taxon>Viridiplantae</taxon>
        <taxon>Streptophyta</taxon>
        <taxon>Embryophyta</taxon>
        <taxon>Tracheophyta</taxon>
        <taxon>Spermatophyta</taxon>
        <taxon>Magnoliopsida</taxon>
        <taxon>eudicotyledons</taxon>
        <taxon>Gunneridae</taxon>
        <taxon>Pentapetalae</taxon>
        <taxon>asterids</taxon>
        <taxon>lamiids</taxon>
        <taxon>Lamiales</taxon>
        <taxon>Orobanchaceae</taxon>
        <taxon>Pedicularideae</taxon>
        <taxon>Castillejinae</taxon>
        <taxon>Castilleja</taxon>
    </lineage>
</organism>
<evidence type="ECO:0000313" key="12">
    <source>
        <dbReference type="EMBL" id="KAL3626039.1"/>
    </source>
</evidence>
<evidence type="ECO:0000256" key="6">
    <source>
        <dbReference type="ARBA" id="ARBA00023242"/>
    </source>
</evidence>
<dbReference type="InterPro" id="IPR032454">
    <property type="entry name" value="Histone_H2A_C"/>
</dbReference>
<dbReference type="CDD" id="cd00074">
    <property type="entry name" value="HFD_H2A"/>
    <property type="match status" value="1"/>
</dbReference>
<protein>
    <recommendedName>
        <fullName evidence="8">Histone H2A</fullName>
    </recommendedName>
</protein>
<dbReference type="GO" id="GO:0005634">
    <property type="term" value="C:nucleus"/>
    <property type="evidence" value="ECO:0007669"/>
    <property type="project" value="UniProtKB-SubCell"/>
</dbReference>
<dbReference type="Gene3D" id="1.10.20.10">
    <property type="entry name" value="Histone, subunit A"/>
    <property type="match status" value="1"/>
</dbReference>
<comment type="subcellular location">
    <subcellularLocation>
        <location evidence="2">Chromosome</location>
    </subcellularLocation>
    <subcellularLocation>
        <location evidence="1 8">Nucleus</location>
    </subcellularLocation>
</comment>
<dbReference type="InterPro" id="IPR032458">
    <property type="entry name" value="Histone_H2A_CS"/>
</dbReference>
<evidence type="ECO:0000259" key="11">
    <source>
        <dbReference type="Pfam" id="PF16211"/>
    </source>
</evidence>
<evidence type="ECO:0000259" key="10">
    <source>
        <dbReference type="Pfam" id="PF00125"/>
    </source>
</evidence>